<evidence type="ECO:0000256" key="4">
    <source>
        <dbReference type="ARBA" id="ARBA00023172"/>
    </source>
</evidence>
<gene>
    <name evidence="6" type="ORF">C8J30_12117</name>
</gene>
<evidence type="ECO:0000313" key="7">
    <source>
        <dbReference type="Proteomes" id="UP000247727"/>
    </source>
</evidence>
<dbReference type="Gene3D" id="1.10.150.130">
    <property type="match status" value="1"/>
</dbReference>
<evidence type="ECO:0000256" key="2">
    <source>
        <dbReference type="ARBA" id="ARBA00022908"/>
    </source>
</evidence>
<dbReference type="Pfam" id="PF00589">
    <property type="entry name" value="Phage_integrase"/>
    <property type="match status" value="1"/>
</dbReference>
<dbReference type="PROSITE" id="PS51898">
    <property type="entry name" value="TYR_RECOMBINASE"/>
    <property type="match status" value="1"/>
</dbReference>
<dbReference type="OrthoDB" id="7510934at2"/>
<dbReference type="GO" id="GO:0006310">
    <property type="term" value="P:DNA recombination"/>
    <property type="evidence" value="ECO:0007669"/>
    <property type="project" value="UniProtKB-KW"/>
</dbReference>
<protein>
    <submittedName>
        <fullName evidence="6">Site-specific recombinase XerD</fullName>
    </submittedName>
</protein>
<keyword evidence="7" id="KW-1185">Reference proteome</keyword>
<dbReference type="SUPFAM" id="SSF56349">
    <property type="entry name" value="DNA breaking-rejoining enzymes"/>
    <property type="match status" value="1"/>
</dbReference>
<dbReference type="Proteomes" id="UP000247727">
    <property type="component" value="Unassembled WGS sequence"/>
</dbReference>
<dbReference type="InterPro" id="IPR013762">
    <property type="entry name" value="Integrase-like_cat_sf"/>
</dbReference>
<comment type="similarity">
    <text evidence="1">Belongs to the 'phage' integrase family.</text>
</comment>
<dbReference type="InterPro" id="IPR002104">
    <property type="entry name" value="Integrase_catalytic"/>
</dbReference>
<dbReference type="InterPro" id="IPR011010">
    <property type="entry name" value="DNA_brk_join_enz"/>
</dbReference>
<dbReference type="PANTHER" id="PTHR30629:SF2">
    <property type="entry name" value="PROPHAGE INTEGRASE INTS-RELATED"/>
    <property type="match status" value="1"/>
</dbReference>
<dbReference type="InterPro" id="IPR010998">
    <property type="entry name" value="Integrase_recombinase_N"/>
</dbReference>
<proteinExistence type="inferred from homology"/>
<comment type="caution">
    <text evidence="6">The sequence shown here is derived from an EMBL/GenBank/DDBJ whole genome shotgun (WGS) entry which is preliminary data.</text>
</comment>
<evidence type="ECO:0000313" key="6">
    <source>
        <dbReference type="EMBL" id="PYF06972.1"/>
    </source>
</evidence>
<evidence type="ECO:0000259" key="5">
    <source>
        <dbReference type="PROSITE" id="PS51898"/>
    </source>
</evidence>
<accession>A0A318TQ79</accession>
<dbReference type="Gene3D" id="1.10.443.10">
    <property type="entry name" value="Intergrase catalytic core"/>
    <property type="match status" value="1"/>
</dbReference>
<dbReference type="GO" id="GO:0015074">
    <property type="term" value="P:DNA integration"/>
    <property type="evidence" value="ECO:0007669"/>
    <property type="project" value="UniProtKB-KW"/>
</dbReference>
<keyword evidence="3" id="KW-0238">DNA-binding</keyword>
<dbReference type="EMBL" id="QJTK01000021">
    <property type="protein sequence ID" value="PYF06972.1"/>
    <property type="molecule type" value="Genomic_DNA"/>
</dbReference>
<dbReference type="PANTHER" id="PTHR30629">
    <property type="entry name" value="PROPHAGE INTEGRASE"/>
    <property type="match status" value="1"/>
</dbReference>
<feature type="domain" description="Tyr recombinase" evidence="5">
    <location>
        <begin position="168"/>
        <end position="341"/>
    </location>
</feature>
<sequence length="370" mass="41111">MTTVRIKGFKIFKDRHGRMRCYHRETGQKIDLLKAPIGSAAFFTECEKITAIAEANKAKAPKVGTLGGLIQSYYETEHFKNLAPATRRDYRQCADFLEPIRDTPIHTIDTPLVAGIHDKAAQKIGWRRANMLRTFLSEVFRFAIPKGLISANFATGVIPKPRPAKLAYANRPWEPEECDIVLEHAPPHVRVVLAVLMNTGLDPSDALNLRRDQIDGETIWGVRGKTGVEVAIPIGPTLHAALKQAPQHDAPALLANSRGEQWTYNGFSTVWHRFKTGLEAEGLIQPGLTLKGLRHTVATTLREAGLDERRIADLLGQKTLSMARHYSRSANLAAKNRETMATLETENARRARIVKPSAKSVKPEPKGKSE</sequence>
<keyword evidence="4" id="KW-0233">DNA recombination</keyword>
<organism evidence="6 7">
    <name type="scientific">Rhodobacter viridis</name>
    <dbReference type="NCBI Taxonomy" id="1054202"/>
    <lineage>
        <taxon>Bacteria</taxon>
        <taxon>Pseudomonadati</taxon>
        <taxon>Pseudomonadota</taxon>
        <taxon>Alphaproteobacteria</taxon>
        <taxon>Rhodobacterales</taxon>
        <taxon>Rhodobacter group</taxon>
        <taxon>Rhodobacter</taxon>
    </lineage>
</organism>
<dbReference type="AlphaFoldDB" id="A0A318TQ79"/>
<keyword evidence="2" id="KW-0229">DNA integration</keyword>
<reference evidence="6 7" key="1">
    <citation type="submission" date="2018-06" db="EMBL/GenBank/DDBJ databases">
        <title>Genomic Encyclopedia of Type Strains, Phase III (KMG-III): the genomes of soil and plant-associated and newly described type strains.</title>
        <authorList>
            <person name="Whitman W."/>
        </authorList>
    </citation>
    <scope>NUCLEOTIDE SEQUENCE [LARGE SCALE GENOMIC DNA]</scope>
    <source>
        <strain evidence="6 7">JA737</strain>
    </source>
</reference>
<dbReference type="RefSeq" id="WP_110807089.1">
    <property type="nucleotide sequence ID" value="NZ_QJTK01000021.1"/>
</dbReference>
<dbReference type="InterPro" id="IPR050808">
    <property type="entry name" value="Phage_Integrase"/>
</dbReference>
<evidence type="ECO:0000256" key="1">
    <source>
        <dbReference type="ARBA" id="ARBA00008857"/>
    </source>
</evidence>
<name>A0A318TQ79_9RHOB</name>
<evidence type="ECO:0000256" key="3">
    <source>
        <dbReference type="ARBA" id="ARBA00023125"/>
    </source>
</evidence>
<dbReference type="GO" id="GO:0003677">
    <property type="term" value="F:DNA binding"/>
    <property type="evidence" value="ECO:0007669"/>
    <property type="project" value="UniProtKB-KW"/>
</dbReference>